<name>A0A1Y2IM92_TRAC3</name>
<dbReference type="InterPro" id="IPR029044">
    <property type="entry name" value="Nucleotide-diphossugar_trans"/>
</dbReference>
<dbReference type="InterPro" id="IPR001509">
    <property type="entry name" value="Epimerase_deHydtase"/>
</dbReference>
<organism evidence="5 6">
    <name type="scientific">Trametes coccinea (strain BRFM310)</name>
    <name type="common">Pycnoporus coccineus</name>
    <dbReference type="NCBI Taxonomy" id="1353009"/>
    <lineage>
        <taxon>Eukaryota</taxon>
        <taxon>Fungi</taxon>
        <taxon>Dikarya</taxon>
        <taxon>Basidiomycota</taxon>
        <taxon>Agaricomycotina</taxon>
        <taxon>Agaricomycetes</taxon>
        <taxon>Polyporales</taxon>
        <taxon>Polyporaceae</taxon>
        <taxon>Trametes</taxon>
    </lineage>
</organism>
<evidence type="ECO:0000256" key="2">
    <source>
        <dbReference type="ARBA" id="ARBA00023027"/>
    </source>
</evidence>
<keyword evidence="6" id="KW-1185">Reference proteome</keyword>
<dbReference type="Gene3D" id="3.90.550.10">
    <property type="entry name" value="Spore Coat Polysaccharide Biosynthesis Protein SpsA, Chain A"/>
    <property type="match status" value="1"/>
</dbReference>
<dbReference type="Gene3D" id="3.40.50.720">
    <property type="entry name" value="NAD(P)-binding Rossmann-like Domain"/>
    <property type="match status" value="1"/>
</dbReference>
<evidence type="ECO:0000259" key="3">
    <source>
        <dbReference type="Pfam" id="PF00535"/>
    </source>
</evidence>
<feature type="domain" description="Glycosyltransferase 2-like" evidence="3">
    <location>
        <begin position="623"/>
        <end position="728"/>
    </location>
</feature>
<reference evidence="5 6" key="1">
    <citation type="journal article" date="2015" name="Biotechnol. Biofuels">
        <title>Enhanced degradation of softwood versus hardwood by the white-rot fungus Pycnoporus coccineus.</title>
        <authorList>
            <person name="Couturier M."/>
            <person name="Navarro D."/>
            <person name="Chevret D."/>
            <person name="Henrissat B."/>
            <person name="Piumi F."/>
            <person name="Ruiz-Duenas F.J."/>
            <person name="Martinez A.T."/>
            <person name="Grigoriev I.V."/>
            <person name="Riley R."/>
            <person name="Lipzen A."/>
            <person name="Berrin J.G."/>
            <person name="Master E.R."/>
            <person name="Rosso M.N."/>
        </authorList>
    </citation>
    <scope>NUCLEOTIDE SEQUENCE [LARGE SCALE GENOMIC DNA]</scope>
    <source>
        <strain evidence="5 6">BRFM310</strain>
    </source>
</reference>
<dbReference type="PANTHER" id="PTHR43574">
    <property type="entry name" value="EPIMERASE-RELATED"/>
    <property type="match status" value="1"/>
</dbReference>
<sequence length="1015" mass="112876">MLSKNDLILITGAHGFIGGHVARKLHSLGYKLRVTDIVSQPAHGQLDIGAAEVIPGNLCDPTFCARVVDGVNHVLHFAATMGGMGTIHAANDFIIYQENHTMTLNLLSACVAAGVRGFFYASSACVYPESLQTPGVDVSLAESDVWKNLPPHPQGLYGLEKLVSELVLEQQHPRMEVKVARFHNVYGPLGSWFGGREKVPAAFLRKAIAAKLSGDTPATFEIWGDGQQRRSFCFIEDAVDAVLRLLESDCSEPVNVGSAQAVSVQRLAEMALAASGVDRADVVFEYKAERPIGVGSRNSDNTFARARLDWEPRTSLEDGMRITGQWIQSQILHSVSSIDDAERTKYLRQLQVSEMVDLRADAITFAILLPITSRGTHSPTDCLENLQLFARSLAESTADDVARLGKRYAVRIYLAIDDDDGFLWRADGADRATPILQERGFRDIMTLRCNRPRGHVCALWRDCARRAYEDGCDYYILLGDDVVLDDPDWMSSIHRTFAELAETERVPHGIGCVAFTDTSFPGMPTFPAIHRTHMDIFKGDVIPDRFTNQDGDPFLFQLYRRWGCSKMVSSRIRNDLGGSETARYEKVHAAGWTFGPLDDATFAVQNWLRRHAPEVERKLTLDVVVPCYRVNMQYLDAFLALQHSPTCDVMFIIIVDDPLSPRLADLMRKYGHRPDIRIRVNKQNLGASASRNRGLQESAAEWVHFLDDDVTPDEGLLLEAEKAIRAHPGAAGFVGNAKFPSADSIFTAAVHLAGVTFFWDIAEKIESDVPWGVTANLIARRNFPDGVHFDLQFPKTGGGEDIDYCRKKRAFSLAHGGEPFRAAPGVRVTHPWWHGGSRSYWRFYMWSKGDGGLVRMYPEHCYRDVSPNAAECLLGSAVALLAGATLALFDFDHGRRAVVFGVALAASTMLVNIVYDLYRHLCLHPERVEGMKTTVTGGRWVCAIVEGTFLRVFSEWGRVVGILERGEYDMLMNRFDWFCGRWGDGPKNEERVNNMCKFALTMAVLATIAAMMSAV</sequence>
<evidence type="ECO:0000256" key="1">
    <source>
        <dbReference type="ARBA" id="ARBA00007637"/>
    </source>
</evidence>
<dbReference type="Proteomes" id="UP000193067">
    <property type="component" value="Unassembled WGS sequence"/>
</dbReference>
<dbReference type="Pfam" id="PF01370">
    <property type="entry name" value="Epimerase"/>
    <property type="match status" value="1"/>
</dbReference>
<dbReference type="EMBL" id="KZ084109">
    <property type="protein sequence ID" value="OSD01744.1"/>
    <property type="molecule type" value="Genomic_DNA"/>
</dbReference>
<dbReference type="InterPro" id="IPR036291">
    <property type="entry name" value="NAD(P)-bd_dom_sf"/>
</dbReference>
<dbReference type="SUPFAM" id="SSF53448">
    <property type="entry name" value="Nucleotide-diphospho-sugar transferases"/>
    <property type="match status" value="1"/>
</dbReference>
<evidence type="ECO:0000313" key="6">
    <source>
        <dbReference type="Proteomes" id="UP000193067"/>
    </source>
</evidence>
<protein>
    <submittedName>
        <fullName evidence="5">Glycosyltransferase family 2 protein</fullName>
    </submittedName>
</protein>
<comment type="similarity">
    <text evidence="1">Belongs to the NAD(P)-dependent epimerase/dehydratase family.</text>
</comment>
<dbReference type="Pfam" id="PF00535">
    <property type="entry name" value="Glycos_transf_2"/>
    <property type="match status" value="1"/>
</dbReference>
<dbReference type="GO" id="GO:0016740">
    <property type="term" value="F:transferase activity"/>
    <property type="evidence" value="ECO:0007669"/>
    <property type="project" value="UniProtKB-KW"/>
</dbReference>
<dbReference type="SUPFAM" id="SSF51735">
    <property type="entry name" value="NAD(P)-binding Rossmann-fold domains"/>
    <property type="match status" value="1"/>
</dbReference>
<feature type="domain" description="NAD-dependent epimerase/dehydratase" evidence="4">
    <location>
        <begin position="8"/>
        <end position="257"/>
    </location>
</feature>
<accession>A0A1Y2IM92</accession>
<dbReference type="STRING" id="1353009.A0A1Y2IM92"/>
<dbReference type="OrthoDB" id="331544at2759"/>
<proteinExistence type="inferred from homology"/>
<evidence type="ECO:0000313" key="5">
    <source>
        <dbReference type="EMBL" id="OSD01744.1"/>
    </source>
</evidence>
<evidence type="ECO:0000259" key="4">
    <source>
        <dbReference type="Pfam" id="PF01370"/>
    </source>
</evidence>
<dbReference type="CDD" id="cd00761">
    <property type="entry name" value="Glyco_tranf_GTA_type"/>
    <property type="match status" value="1"/>
</dbReference>
<dbReference type="AlphaFoldDB" id="A0A1Y2IM92"/>
<keyword evidence="5" id="KW-0808">Transferase</keyword>
<dbReference type="InterPro" id="IPR001173">
    <property type="entry name" value="Glyco_trans_2-like"/>
</dbReference>
<gene>
    <name evidence="5" type="ORF">PYCCODRAFT_1501814</name>
</gene>
<dbReference type="Gene3D" id="3.90.25.10">
    <property type="entry name" value="UDP-galactose 4-epimerase, domain 1"/>
    <property type="match status" value="1"/>
</dbReference>
<keyword evidence="2" id="KW-0520">NAD</keyword>